<feature type="transmembrane region" description="Helical" evidence="1">
    <location>
        <begin position="83"/>
        <end position="104"/>
    </location>
</feature>
<sequence>MPRLRANLLAPPKPSARQVIEPYGSYTKPLGIIVKTQLKRRVLAILIITVSALWLTSALRSLFNFYSIYFELQEGKICNPSRAWIFYVNAFIGLLGVGYGYLLVKKKDINWMRYVLAIFLLIAIITKYHI</sequence>
<keyword evidence="3" id="KW-1185">Reference proteome</keyword>
<dbReference type="EMBL" id="MQUB01000001">
    <property type="protein sequence ID" value="PQB05772.1"/>
    <property type="molecule type" value="Genomic_DNA"/>
</dbReference>
<protein>
    <submittedName>
        <fullName evidence="2">Uncharacterized protein</fullName>
    </submittedName>
</protein>
<gene>
    <name evidence="2" type="ORF">BST85_13365</name>
</gene>
<keyword evidence="1" id="KW-0472">Membrane</keyword>
<comment type="caution">
    <text evidence="2">The sequence shown here is derived from an EMBL/GenBank/DDBJ whole genome shotgun (WGS) entry which is preliminary data.</text>
</comment>
<evidence type="ECO:0000256" key="1">
    <source>
        <dbReference type="SAM" id="Phobius"/>
    </source>
</evidence>
<keyword evidence="1" id="KW-0812">Transmembrane</keyword>
<name>A0A2S7KT23_9FLAO</name>
<organism evidence="2 3">
    <name type="scientific">Aureitalea marina</name>
    <dbReference type="NCBI Taxonomy" id="930804"/>
    <lineage>
        <taxon>Bacteria</taxon>
        <taxon>Pseudomonadati</taxon>
        <taxon>Bacteroidota</taxon>
        <taxon>Flavobacteriia</taxon>
        <taxon>Flavobacteriales</taxon>
        <taxon>Flavobacteriaceae</taxon>
        <taxon>Aureitalea</taxon>
    </lineage>
</organism>
<feature type="transmembrane region" description="Helical" evidence="1">
    <location>
        <begin position="42"/>
        <end position="63"/>
    </location>
</feature>
<dbReference type="AlphaFoldDB" id="A0A2S7KT23"/>
<evidence type="ECO:0000313" key="2">
    <source>
        <dbReference type="EMBL" id="PQB05772.1"/>
    </source>
</evidence>
<feature type="transmembrane region" description="Helical" evidence="1">
    <location>
        <begin position="111"/>
        <end position="129"/>
    </location>
</feature>
<proteinExistence type="predicted"/>
<dbReference type="Proteomes" id="UP000239800">
    <property type="component" value="Unassembled WGS sequence"/>
</dbReference>
<reference evidence="2 3" key="1">
    <citation type="submission" date="2016-11" db="EMBL/GenBank/DDBJ databases">
        <title>Trade-off between light-utilization and light-protection in marine flavobacteria.</title>
        <authorList>
            <person name="Kumagai Y."/>
        </authorList>
    </citation>
    <scope>NUCLEOTIDE SEQUENCE [LARGE SCALE GENOMIC DNA]</scope>
    <source>
        <strain evidence="2 3">NBRC 107741</strain>
    </source>
</reference>
<accession>A0A2S7KT23</accession>
<evidence type="ECO:0000313" key="3">
    <source>
        <dbReference type="Proteomes" id="UP000239800"/>
    </source>
</evidence>
<keyword evidence="1" id="KW-1133">Transmembrane helix</keyword>